<protein>
    <submittedName>
        <fullName evidence="7">WGS project CAEQ00000000 data, annotated contig 597</fullName>
    </submittedName>
</protein>
<keyword evidence="5 6" id="KW-0472">Membrane</keyword>
<dbReference type="Gene3D" id="1.20.58.340">
    <property type="entry name" value="Magnesium transport protein CorA, transmembrane region"/>
    <property type="match status" value="1"/>
</dbReference>
<keyword evidence="3 6" id="KW-0812">Transmembrane</keyword>
<dbReference type="AlphaFoldDB" id="F9WH56"/>
<evidence type="ECO:0000256" key="6">
    <source>
        <dbReference type="SAM" id="Phobius"/>
    </source>
</evidence>
<evidence type="ECO:0000256" key="5">
    <source>
        <dbReference type="ARBA" id="ARBA00023136"/>
    </source>
</evidence>
<dbReference type="GO" id="GO:0016020">
    <property type="term" value="C:membrane"/>
    <property type="evidence" value="ECO:0007669"/>
    <property type="project" value="UniProtKB-SubCell"/>
</dbReference>
<evidence type="ECO:0000313" key="7">
    <source>
        <dbReference type="EMBL" id="CCD16645.1"/>
    </source>
</evidence>
<name>F9WH56_TRYCI</name>
<evidence type="ECO:0000313" key="8">
    <source>
        <dbReference type="Proteomes" id="UP000000702"/>
    </source>
</evidence>
<reference evidence="8" key="1">
    <citation type="submission" date="2011-07" db="EMBL/GenBank/DDBJ databases">
        <title>Divergent evolution of antigenic variation in African trypanosomes.</title>
        <authorList>
            <person name="Jackson A.P."/>
            <person name="Berry A."/>
            <person name="Allison H.C."/>
            <person name="Burton P."/>
            <person name="Anderson J."/>
            <person name="Aslett M."/>
            <person name="Brown R."/>
            <person name="Corton N."/>
            <person name="Harris D."/>
            <person name="Hauser H."/>
            <person name="Gamble J."/>
            <person name="Gilderthorp R."/>
            <person name="McQuillan J."/>
            <person name="Quail M.A."/>
            <person name="Sanders M."/>
            <person name="Van Tonder A."/>
            <person name="Ginger M.L."/>
            <person name="Donelson J.E."/>
            <person name="Field M.C."/>
            <person name="Barry J.D."/>
            <person name="Berriman M."/>
            <person name="Hertz-Fowler C."/>
        </authorList>
    </citation>
    <scope>NUCLEOTIDE SEQUENCE [LARGE SCALE GENOMIC DNA]</scope>
    <source>
        <strain evidence="8">IL3000</strain>
    </source>
</reference>
<dbReference type="SUPFAM" id="SSF144083">
    <property type="entry name" value="Magnesium transport protein CorA, transmembrane region"/>
    <property type="match status" value="1"/>
</dbReference>
<comment type="caution">
    <text evidence="7">The sequence shown here is derived from an EMBL/GenBank/DDBJ whole genome shotgun (WGS) entry which is preliminary data.</text>
</comment>
<evidence type="ECO:0000256" key="1">
    <source>
        <dbReference type="ARBA" id="ARBA00004141"/>
    </source>
</evidence>
<dbReference type="InterPro" id="IPR002523">
    <property type="entry name" value="MgTranspt_CorA/ZnTranspt_ZntB"/>
</dbReference>
<dbReference type="PANTHER" id="PTHR21535">
    <property type="entry name" value="MAGNESIUM AND COBALT TRANSPORT PROTEIN/MITOCHONDRIAL IMPORT INNER MEMBRANE TRANSLOCASE SUBUNIT TIM8"/>
    <property type="match status" value="1"/>
</dbReference>
<accession>F9WH56</accession>
<keyword evidence="4 6" id="KW-1133">Transmembrane helix</keyword>
<comment type="similarity">
    <text evidence="2">Belongs to the CorA metal ion transporter (MIT) (TC 1.A.35) family.</text>
</comment>
<dbReference type="VEuPathDB" id="TriTrypDB:TcIL3000_0_15530"/>
<dbReference type="InterPro" id="IPR045863">
    <property type="entry name" value="CorA_TM1_TM2"/>
</dbReference>
<reference evidence="7 8" key="2">
    <citation type="journal article" date="2012" name="Proc. Natl. Acad. Sci. U.S.A.">
        <title>Antigenic diversity is generated by distinct evolutionary mechanisms in African trypanosome species.</title>
        <authorList>
            <person name="Jackson A.P."/>
            <person name="Berry A."/>
            <person name="Aslett M."/>
            <person name="Allison H.C."/>
            <person name="Burton P."/>
            <person name="Vavrova-Anderson J."/>
            <person name="Brown R."/>
            <person name="Browne H."/>
            <person name="Corton N."/>
            <person name="Hauser H."/>
            <person name="Gamble J."/>
            <person name="Gilderthorp R."/>
            <person name="Marcello L."/>
            <person name="McQuillan J."/>
            <person name="Otto T.D."/>
            <person name="Quail M.A."/>
            <person name="Sanders M.J."/>
            <person name="van Tonder A."/>
            <person name="Ginger M.L."/>
            <person name="Field M.C."/>
            <person name="Barry J.D."/>
            <person name="Hertz-Fowler C."/>
            <person name="Berriman M."/>
        </authorList>
    </citation>
    <scope>NUCLEOTIDE SEQUENCE [LARGE SCALE GENOMIC DNA]</scope>
    <source>
        <strain evidence="7 8">IL3000</strain>
    </source>
</reference>
<dbReference type="SUPFAM" id="SSF143865">
    <property type="entry name" value="CorA soluble domain-like"/>
    <property type="match status" value="1"/>
</dbReference>
<dbReference type="GO" id="GO:0046873">
    <property type="term" value="F:metal ion transmembrane transporter activity"/>
    <property type="evidence" value="ECO:0007669"/>
    <property type="project" value="InterPro"/>
</dbReference>
<sequence length="392" mass="43142">MVLCEPHGIASHPASPVMHDGCCCVVIHRAAGGAGLKADTFASAAEALAFVRASEGCLWVDMQRCSEEDHRQALQLLFPHMQPSHVEAMLASDMYDVVELQPVGDEYVVGCLACSPSHGGPFPAAAATTAAVQAGVDCEEEVLCSFACSERVLLTLHDSLFSGLAELFRYMLNNRRHSVSNTPFVLCALVCHVCEAGLPDPTPLISEVDCIDEIMLLVAPGKRDQTDMLRRVAVLRRRLCSLNRRLNEKGKLLIEMAGPAMRTTFVSRDLRVAEVYRSALEELSQVLSHFECAHDTLNHANLNFMYAVTMRMSQASAGCDYQVMMINKIATICLPAILLASLFGMNCKVPWVADDCDSLLPFWIVVATIVLWMVVLLFKPIRDLLRSEEEEE</sequence>
<feature type="transmembrane region" description="Helical" evidence="6">
    <location>
        <begin position="332"/>
        <end position="353"/>
    </location>
</feature>
<dbReference type="InterPro" id="IPR045861">
    <property type="entry name" value="CorA_cytoplasmic_dom"/>
</dbReference>
<feature type="transmembrane region" description="Helical" evidence="6">
    <location>
        <begin position="359"/>
        <end position="378"/>
    </location>
</feature>
<evidence type="ECO:0000256" key="2">
    <source>
        <dbReference type="ARBA" id="ARBA00009765"/>
    </source>
</evidence>
<organism evidence="7 8">
    <name type="scientific">Trypanosoma congolense (strain IL3000)</name>
    <dbReference type="NCBI Taxonomy" id="1068625"/>
    <lineage>
        <taxon>Eukaryota</taxon>
        <taxon>Discoba</taxon>
        <taxon>Euglenozoa</taxon>
        <taxon>Kinetoplastea</taxon>
        <taxon>Metakinetoplastina</taxon>
        <taxon>Trypanosomatida</taxon>
        <taxon>Trypanosomatidae</taxon>
        <taxon>Trypanosoma</taxon>
        <taxon>Nannomonas</taxon>
    </lineage>
</organism>
<dbReference type="Pfam" id="PF01544">
    <property type="entry name" value="CorA"/>
    <property type="match status" value="1"/>
</dbReference>
<dbReference type="PANTHER" id="PTHR21535:SF95">
    <property type="entry name" value="MGT2 MAGNESIUM TRANSPORTER"/>
    <property type="match status" value="1"/>
</dbReference>
<dbReference type="OMA" id="HANLNFM"/>
<evidence type="ECO:0000256" key="4">
    <source>
        <dbReference type="ARBA" id="ARBA00022989"/>
    </source>
</evidence>
<dbReference type="EMBL" id="CAEQ01002378">
    <property type="protein sequence ID" value="CCD16645.1"/>
    <property type="molecule type" value="Genomic_DNA"/>
</dbReference>
<dbReference type="Proteomes" id="UP000000702">
    <property type="component" value="Unassembled WGS sequence"/>
</dbReference>
<keyword evidence="8" id="KW-1185">Reference proteome</keyword>
<evidence type="ECO:0000256" key="3">
    <source>
        <dbReference type="ARBA" id="ARBA00022692"/>
    </source>
</evidence>
<proteinExistence type="inferred from homology"/>
<comment type="subcellular location">
    <subcellularLocation>
        <location evidence="1">Membrane</location>
        <topology evidence="1">Multi-pass membrane protein</topology>
    </subcellularLocation>
</comment>
<gene>
    <name evidence="7" type="ORF">TCIL3000_0_15530</name>
</gene>